<comment type="similarity">
    <text evidence="1">Belongs to the glycogen phosphorylase family.</text>
</comment>
<accession>X0WJ55</accession>
<feature type="non-terminal residue" evidence="2">
    <location>
        <position position="1"/>
    </location>
</feature>
<dbReference type="GO" id="GO:0030170">
    <property type="term" value="F:pyridoxal phosphate binding"/>
    <property type="evidence" value="ECO:0007669"/>
    <property type="project" value="InterPro"/>
</dbReference>
<protein>
    <recommendedName>
        <fullName evidence="3">DUF3417 domain-containing protein</fullName>
    </recommendedName>
</protein>
<dbReference type="PANTHER" id="PTHR42655">
    <property type="entry name" value="GLYCOGEN PHOSPHORYLASE"/>
    <property type="match status" value="1"/>
</dbReference>
<dbReference type="Pfam" id="PF00343">
    <property type="entry name" value="Phosphorylase"/>
    <property type="match status" value="1"/>
</dbReference>
<dbReference type="EMBL" id="BARS01041296">
    <property type="protein sequence ID" value="GAG30700.1"/>
    <property type="molecule type" value="Genomic_DNA"/>
</dbReference>
<proteinExistence type="inferred from homology"/>
<comment type="caution">
    <text evidence="2">The sequence shown here is derived from an EMBL/GenBank/DDBJ whole genome shotgun (WGS) entry which is preliminary data.</text>
</comment>
<gene>
    <name evidence="2" type="ORF">S01H1_62826</name>
</gene>
<name>X0WJ55_9ZZZZ</name>
<dbReference type="PANTHER" id="PTHR42655:SF1">
    <property type="entry name" value="GLYCOGEN PHOSPHORYLASE"/>
    <property type="match status" value="1"/>
</dbReference>
<dbReference type="InterPro" id="IPR052182">
    <property type="entry name" value="Glycogen/Maltodextrin_Phosph"/>
</dbReference>
<organism evidence="2">
    <name type="scientific">marine sediment metagenome</name>
    <dbReference type="NCBI Taxonomy" id="412755"/>
    <lineage>
        <taxon>unclassified sequences</taxon>
        <taxon>metagenomes</taxon>
        <taxon>ecological metagenomes</taxon>
    </lineage>
</organism>
<feature type="non-terminal residue" evidence="2">
    <location>
        <position position="253"/>
    </location>
</feature>
<reference evidence="2" key="1">
    <citation type="journal article" date="2014" name="Front. Microbiol.">
        <title>High frequency of phylogenetically diverse reductive dehalogenase-homologous genes in deep subseafloor sedimentary metagenomes.</title>
        <authorList>
            <person name="Kawai M."/>
            <person name="Futagami T."/>
            <person name="Toyoda A."/>
            <person name="Takaki Y."/>
            <person name="Nishi S."/>
            <person name="Hori S."/>
            <person name="Arai W."/>
            <person name="Tsubouchi T."/>
            <person name="Morono Y."/>
            <person name="Uchiyama I."/>
            <person name="Ito T."/>
            <person name="Fujiyama A."/>
            <person name="Inagaki F."/>
            <person name="Takami H."/>
        </authorList>
    </citation>
    <scope>NUCLEOTIDE SEQUENCE</scope>
    <source>
        <strain evidence="2">Expedition CK06-06</strain>
    </source>
</reference>
<dbReference type="GO" id="GO:0008184">
    <property type="term" value="F:glycogen phosphorylase activity"/>
    <property type="evidence" value="ECO:0007669"/>
    <property type="project" value="InterPro"/>
</dbReference>
<dbReference type="InterPro" id="IPR011834">
    <property type="entry name" value="Agluc_phsphrylas"/>
</dbReference>
<sequence length="253" mass="29694">HLYGGDKENRLKQELLLGIGGIRALEKLGISPHLYHSNEGHSAFIGIERLRKYIMNNKLTFAEAKEIIRSSTLFTTHTPVPAGHDSFNEDLLRTYIPHYPARLKITWDQFMDLGKAHSNDEGENFNMSYLAANLSQEVNGVSKLHGKVTREIFGNLWNGYLPEELPIGHVTNGVHFFTWTAKEWRDLYMKTFGKEFLEDQNNKKYWEKIYSVPDEEIWRIKQGLRKKFISQLKDRFKENWIKRHEDPKYIVEV</sequence>
<dbReference type="Gene3D" id="3.40.50.2000">
    <property type="entry name" value="Glycogen Phosphorylase B"/>
    <property type="match status" value="1"/>
</dbReference>
<evidence type="ECO:0000313" key="2">
    <source>
        <dbReference type="EMBL" id="GAG30700.1"/>
    </source>
</evidence>
<dbReference type="GO" id="GO:0005975">
    <property type="term" value="P:carbohydrate metabolic process"/>
    <property type="evidence" value="ECO:0007669"/>
    <property type="project" value="InterPro"/>
</dbReference>
<dbReference type="SUPFAM" id="SSF53756">
    <property type="entry name" value="UDP-Glycosyltransferase/glycogen phosphorylase"/>
    <property type="match status" value="1"/>
</dbReference>
<dbReference type="AlphaFoldDB" id="X0WJ55"/>
<evidence type="ECO:0000256" key="1">
    <source>
        <dbReference type="ARBA" id="ARBA00006047"/>
    </source>
</evidence>
<evidence type="ECO:0008006" key="3">
    <source>
        <dbReference type="Google" id="ProtNLM"/>
    </source>
</evidence>
<dbReference type="NCBIfam" id="TIGR02094">
    <property type="entry name" value="more_P_ylases"/>
    <property type="match status" value="1"/>
</dbReference>
<dbReference type="InterPro" id="IPR000811">
    <property type="entry name" value="Glyco_trans_35"/>
</dbReference>